<evidence type="ECO:0000313" key="3">
    <source>
        <dbReference type="WBParaSite" id="nRc.2.0.1.t17008-RA"/>
    </source>
</evidence>
<accession>A0A915IS30</accession>
<sequence>MADEVDDIDAMLEASYNTSDKIKLANGSKEKNDAKEADERNIKGRSDRRGVSDRDRRRKYPFFVKITQNVEIFLRFNLEAAIFMSSLNEAMSNYLYQFLTKYDCHGHIYAFLSKIFDIGVH</sequence>
<protein>
    <submittedName>
        <fullName evidence="3">Uncharacterized protein</fullName>
    </submittedName>
</protein>
<name>A0A915IS30_ROMCU</name>
<evidence type="ECO:0000313" key="2">
    <source>
        <dbReference type="Proteomes" id="UP000887565"/>
    </source>
</evidence>
<reference evidence="3" key="1">
    <citation type="submission" date="2022-11" db="UniProtKB">
        <authorList>
            <consortium name="WormBaseParasite"/>
        </authorList>
    </citation>
    <scope>IDENTIFICATION</scope>
</reference>
<evidence type="ECO:0000256" key="1">
    <source>
        <dbReference type="SAM" id="MobiDB-lite"/>
    </source>
</evidence>
<organism evidence="2 3">
    <name type="scientific">Romanomermis culicivorax</name>
    <name type="common">Nematode worm</name>
    <dbReference type="NCBI Taxonomy" id="13658"/>
    <lineage>
        <taxon>Eukaryota</taxon>
        <taxon>Metazoa</taxon>
        <taxon>Ecdysozoa</taxon>
        <taxon>Nematoda</taxon>
        <taxon>Enoplea</taxon>
        <taxon>Dorylaimia</taxon>
        <taxon>Mermithida</taxon>
        <taxon>Mermithoidea</taxon>
        <taxon>Mermithidae</taxon>
        <taxon>Romanomermis</taxon>
    </lineage>
</organism>
<keyword evidence="2" id="KW-1185">Reference proteome</keyword>
<feature type="region of interest" description="Disordered" evidence="1">
    <location>
        <begin position="23"/>
        <end position="54"/>
    </location>
</feature>
<dbReference type="AlphaFoldDB" id="A0A915IS30"/>
<dbReference type="Proteomes" id="UP000887565">
    <property type="component" value="Unplaced"/>
</dbReference>
<dbReference type="WBParaSite" id="nRc.2.0.1.t17008-RA">
    <property type="protein sequence ID" value="nRc.2.0.1.t17008-RA"/>
    <property type="gene ID" value="nRc.2.0.1.g17008"/>
</dbReference>
<proteinExistence type="predicted"/>